<reference evidence="2" key="1">
    <citation type="journal article" date="2017" name="Nat. Ecol. Evol.">
        <title>Genome expansion and lineage-specific genetic innovations in the forest pathogenic fungi Armillaria.</title>
        <authorList>
            <person name="Sipos G."/>
            <person name="Prasanna A.N."/>
            <person name="Walter M.C."/>
            <person name="O'Connor E."/>
            <person name="Balint B."/>
            <person name="Krizsan K."/>
            <person name="Kiss B."/>
            <person name="Hess J."/>
            <person name="Varga T."/>
            <person name="Slot J."/>
            <person name="Riley R."/>
            <person name="Boka B."/>
            <person name="Rigling D."/>
            <person name="Barry K."/>
            <person name="Lee J."/>
            <person name="Mihaltcheva S."/>
            <person name="LaButti K."/>
            <person name="Lipzen A."/>
            <person name="Waldron R."/>
            <person name="Moloney N.M."/>
            <person name="Sperisen C."/>
            <person name="Kredics L."/>
            <person name="Vagvoelgyi C."/>
            <person name="Patrignani A."/>
            <person name="Fitzpatrick D."/>
            <person name="Nagy I."/>
            <person name="Doyle S."/>
            <person name="Anderson J.B."/>
            <person name="Grigoriev I.V."/>
            <person name="Gueldener U."/>
            <person name="Muensterkoetter M."/>
            <person name="Nagy L.G."/>
        </authorList>
    </citation>
    <scope>NUCLEOTIDE SEQUENCE [LARGE SCALE GENOMIC DNA]</scope>
    <source>
        <strain evidence="2">C18/9</strain>
    </source>
</reference>
<dbReference type="AlphaFoldDB" id="A0A284RQK0"/>
<sequence length="373" mass="41803">MVDFPQELVDAIIDHLIEDRLALLACLSVSSLFRCRAQFHLFLTIRLTEKRDFEEFNLLCTKSPSIPGLVKTLHVTLPESTISLPRLLQVHTLHFNGSLRVVPGDLETFSRIFSWVPSTLTSLSIQDITFSSTETFRSLIGALPLLKSLSLITAFATRTRSENSHLLESSCNDKGPPIEVLSVTSINADGVCAFFHGYPSLGPFALHSLRELRFFSFVLEQAADIQHLLNESRDTLRELHLAPTCFYPSSRWSDKQILDVSHVPTITLQTLGNWLYASWALDWLVTCLEKGSYPLRVEQIIITVDNLFPASSWTRMDEVLCGDPDFCAIQVTIALGGHIGRDTLADKSIVSAMSGLYSERRVRVKYMADDDAQ</sequence>
<keyword evidence="2" id="KW-1185">Reference proteome</keyword>
<accession>A0A284RQK0</accession>
<dbReference type="Proteomes" id="UP000219338">
    <property type="component" value="Unassembled WGS sequence"/>
</dbReference>
<name>A0A284RQK0_ARMOS</name>
<evidence type="ECO:0000313" key="1">
    <source>
        <dbReference type="EMBL" id="SJL11014.1"/>
    </source>
</evidence>
<dbReference type="OrthoDB" id="2788229at2759"/>
<dbReference type="EMBL" id="FUEG01000013">
    <property type="protein sequence ID" value="SJL11014.1"/>
    <property type="molecule type" value="Genomic_DNA"/>
</dbReference>
<protein>
    <recommendedName>
        <fullName evidence="3">F-box domain-containing protein</fullName>
    </recommendedName>
</protein>
<dbReference type="OMA" id="IFSWIPS"/>
<evidence type="ECO:0000313" key="2">
    <source>
        <dbReference type="Proteomes" id="UP000219338"/>
    </source>
</evidence>
<proteinExistence type="predicted"/>
<evidence type="ECO:0008006" key="3">
    <source>
        <dbReference type="Google" id="ProtNLM"/>
    </source>
</evidence>
<organism evidence="1 2">
    <name type="scientific">Armillaria ostoyae</name>
    <name type="common">Armillaria root rot fungus</name>
    <dbReference type="NCBI Taxonomy" id="47428"/>
    <lineage>
        <taxon>Eukaryota</taxon>
        <taxon>Fungi</taxon>
        <taxon>Dikarya</taxon>
        <taxon>Basidiomycota</taxon>
        <taxon>Agaricomycotina</taxon>
        <taxon>Agaricomycetes</taxon>
        <taxon>Agaricomycetidae</taxon>
        <taxon>Agaricales</taxon>
        <taxon>Marasmiineae</taxon>
        <taxon>Physalacriaceae</taxon>
        <taxon>Armillaria</taxon>
    </lineage>
</organism>
<gene>
    <name evidence="1" type="ORF">ARMOST_14414</name>
</gene>